<keyword evidence="3" id="KW-1185">Reference proteome</keyword>
<gene>
    <name evidence="2" type="ORF">GZH47_32900</name>
</gene>
<proteinExistence type="predicted"/>
<evidence type="ECO:0000313" key="3">
    <source>
        <dbReference type="Proteomes" id="UP000479114"/>
    </source>
</evidence>
<accession>A0A6C0PCI9</accession>
<name>A0A6C0PCI9_9BACL</name>
<dbReference type="EMBL" id="CP048288">
    <property type="protein sequence ID" value="QHW35693.1"/>
    <property type="molecule type" value="Genomic_DNA"/>
</dbReference>
<sequence length="76" mass="8719">MNDSELLAALIEKIKEEKEIAAGKMYKDDTDSYRGQFKLARNLLQFIKGQRELGGEEHEQGESDQCDERAERAETL</sequence>
<evidence type="ECO:0000313" key="2">
    <source>
        <dbReference type="EMBL" id="QHW35693.1"/>
    </source>
</evidence>
<geneLocation type="plasmid" evidence="2 3">
    <name>unnamed2</name>
</geneLocation>
<dbReference type="RefSeq" id="WP_162645827.1">
    <property type="nucleotide sequence ID" value="NZ_CP048288.1"/>
</dbReference>
<feature type="region of interest" description="Disordered" evidence="1">
    <location>
        <begin position="51"/>
        <end position="76"/>
    </location>
</feature>
<protein>
    <submittedName>
        <fullName evidence="2">Uncharacterized protein</fullName>
    </submittedName>
</protein>
<dbReference type="KEGG" id="prz:GZH47_32900"/>
<evidence type="ECO:0000256" key="1">
    <source>
        <dbReference type="SAM" id="MobiDB-lite"/>
    </source>
</evidence>
<reference evidence="2 3" key="1">
    <citation type="submission" date="2020-02" db="EMBL/GenBank/DDBJ databases">
        <title>Paenibacillus sp. nov., isolated from rhizosphere soil of tomato.</title>
        <authorList>
            <person name="Weon H.-Y."/>
            <person name="Lee S.A."/>
        </authorList>
    </citation>
    <scope>NUCLEOTIDE SEQUENCE [LARGE SCALE GENOMIC DNA]</scope>
    <source>
        <strain evidence="2 3">14171R-81</strain>
        <plasmid evidence="2 3">unnamed2</plasmid>
    </source>
</reference>
<dbReference type="Proteomes" id="UP000479114">
    <property type="component" value="Plasmid unnamed2"/>
</dbReference>
<keyword evidence="2" id="KW-0614">Plasmid</keyword>
<organism evidence="2 3">
    <name type="scientific">Paenibacillus rhizovicinus</name>
    <dbReference type="NCBI Taxonomy" id="2704463"/>
    <lineage>
        <taxon>Bacteria</taxon>
        <taxon>Bacillati</taxon>
        <taxon>Bacillota</taxon>
        <taxon>Bacilli</taxon>
        <taxon>Bacillales</taxon>
        <taxon>Paenibacillaceae</taxon>
        <taxon>Paenibacillus</taxon>
    </lineage>
</organism>
<dbReference type="AlphaFoldDB" id="A0A6C0PCI9"/>